<dbReference type="InterPro" id="IPR036259">
    <property type="entry name" value="MFS_trans_sf"/>
</dbReference>
<dbReference type="PROSITE" id="PS50850">
    <property type="entry name" value="MFS"/>
    <property type="match status" value="1"/>
</dbReference>
<dbReference type="InterPro" id="IPR020846">
    <property type="entry name" value="MFS_dom"/>
</dbReference>
<evidence type="ECO:0000256" key="4">
    <source>
        <dbReference type="ARBA" id="ARBA00022692"/>
    </source>
</evidence>
<accession>A0A8A7KF92</accession>
<dbReference type="PANTHER" id="PTHR43266:SF9">
    <property type="entry name" value="PERMEASE, MAJOR FACILITATOR SUPERFAMILY-RELATED"/>
    <property type="match status" value="1"/>
</dbReference>
<feature type="transmembrane region" description="Helical" evidence="7">
    <location>
        <begin position="12"/>
        <end position="32"/>
    </location>
</feature>
<feature type="transmembrane region" description="Helical" evidence="7">
    <location>
        <begin position="354"/>
        <end position="377"/>
    </location>
</feature>
<evidence type="ECO:0000256" key="7">
    <source>
        <dbReference type="SAM" id="Phobius"/>
    </source>
</evidence>
<evidence type="ECO:0000313" key="9">
    <source>
        <dbReference type="EMBL" id="QTL97567.1"/>
    </source>
</evidence>
<feature type="transmembrane region" description="Helical" evidence="7">
    <location>
        <begin position="260"/>
        <end position="280"/>
    </location>
</feature>
<dbReference type="CDD" id="cd06173">
    <property type="entry name" value="MFS_MefA_like"/>
    <property type="match status" value="1"/>
</dbReference>
<dbReference type="GO" id="GO:0005886">
    <property type="term" value="C:plasma membrane"/>
    <property type="evidence" value="ECO:0007669"/>
    <property type="project" value="UniProtKB-SubCell"/>
</dbReference>
<feature type="transmembrane region" description="Helical" evidence="7">
    <location>
        <begin position="44"/>
        <end position="64"/>
    </location>
</feature>
<keyword evidence="3" id="KW-1003">Cell membrane</keyword>
<evidence type="ECO:0000259" key="8">
    <source>
        <dbReference type="PROSITE" id="PS50850"/>
    </source>
</evidence>
<feature type="domain" description="Major facilitator superfamily (MFS) profile" evidence="8">
    <location>
        <begin position="1"/>
        <end position="192"/>
    </location>
</feature>
<feature type="transmembrane region" description="Helical" evidence="7">
    <location>
        <begin position="225"/>
        <end position="248"/>
    </location>
</feature>
<proteinExistence type="predicted"/>
<dbReference type="EMBL" id="CP046640">
    <property type="protein sequence ID" value="QTL97567.1"/>
    <property type="molecule type" value="Genomic_DNA"/>
</dbReference>
<dbReference type="Pfam" id="PF07690">
    <property type="entry name" value="MFS_1"/>
    <property type="match status" value="1"/>
</dbReference>
<dbReference type="GO" id="GO:0022857">
    <property type="term" value="F:transmembrane transporter activity"/>
    <property type="evidence" value="ECO:0007669"/>
    <property type="project" value="InterPro"/>
</dbReference>
<keyword evidence="4 7" id="KW-0812">Transmembrane</keyword>
<gene>
    <name evidence="9" type="ORF">GM661_06015</name>
</gene>
<feature type="transmembrane region" description="Helical" evidence="7">
    <location>
        <begin position="100"/>
        <end position="118"/>
    </location>
</feature>
<evidence type="ECO:0000256" key="1">
    <source>
        <dbReference type="ARBA" id="ARBA00004651"/>
    </source>
</evidence>
<keyword evidence="5 7" id="KW-1133">Transmembrane helix</keyword>
<comment type="subcellular location">
    <subcellularLocation>
        <location evidence="1">Cell membrane</location>
        <topology evidence="1">Multi-pass membrane protein</topology>
    </subcellularLocation>
</comment>
<dbReference type="Proteomes" id="UP000665020">
    <property type="component" value="Chromosome"/>
</dbReference>
<evidence type="ECO:0000256" key="6">
    <source>
        <dbReference type="ARBA" id="ARBA00023136"/>
    </source>
</evidence>
<organism evidence="9 10">
    <name type="scientific">Iocasia fonsfrigidae</name>
    <dbReference type="NCBI Taxonomy" id="2682810"/>
    <lineage>
        <taxon>Bacteria</taxon>
        <taxon>Bacillati</taxon>
        <taxon>Bacillota</taxon>
        <taxon>Clostridia</taxon>
        <taxon>Halanaerobiales</taxon>
        <taxon>Halanaerobiaceae</taxon>
        <taxon>Iocasia</taxon>
    </lineage>
</organism>
<feature type="transmembrane region" description="Helical" evidence="7">
    <location>
        <begin position="76"/>
        <end position="94"/>
    </location>
</feature>
<feature type="transmembrane region" description="Helical" evidence="7">
    <location>
        <begin position="383"/>
        <end position="402"/>
    </location>
</feature>
<keyword evidence="6 7" id="KW-0472">Membrane</keyword>
<dbReference type="KEGG" id="ifn:GM661_06015"/>
<feature type="transmembrane region" description="Helical" evidence="7">
    <location>
        <begin position="292"/>
        <end position="309"/>
    </location>
</feature>
<sequence length="420" mass="46192">MNNEKLLNRNFLMVVIGQMVSIFGNAVLRFALPLYILDQTGSSMIFGTILAIATIPTLLFSPLGGIMADRFNRRNLMVILDLLTAAVIGGFSFFLSTGPIILVIAALMVIFSIIQSFYQPAVQASIPLISSKDNLEKANGFISLVNALSNLLAPLFAGILYGALGIWPIMISAVICFFLAAVMEMFIIMRFERKHHDESIISIIRSDLKVSINYMVKDNSVIIKAMFVISGINLFLTPVILVGLPAIIKVKLGLSSQLYGLTQGVMAAGMIIGGIIISVVGKKIEIEEVYKMLFYASMGLLPIALSLSIKMSVMVVYWTISICCFVISIFITMCNITMISFIQRETPDHLIGKVISYIFMMARSTLPVGQAMYGFLFEVVIDYLNILLFVTALCSGWIAVYSKRVFSALPAKAKYDSVSH</sequence>
<evidence type="ECO:0000256" key="3">
    <source>
        <dbReference type="ARBA" id="ARBA00022475"/>
    </source>
</evidence>
<protein>
    <submittedName>
        <fullName evidence="9">MFS transporter</fullName>
    </submittedName>
</protein>
<evidence type="ECO:0000256" key="5">
    <source>
        <dbReference type="ARBA" id="ARBA00022989"/>
    </source>
</evidence>
<dbReference type="RefSeq" id="WP_230869196.1">
    <property type="nucleotide sequence ID" value="NZ_CP046640.1"/>
</dbReference>
<keyword evidence="2" id="KW-0813">Transport</keyword>
<name>A0A8A7KF92_9FIRM</name>
<feature type="transmembrane region" description="Helical" evidence="7">
    <location>
        <begin position="138"/>
        <end position="160"/>
    </location>
</feature>
<keyword evidence="10" id="KW-1185">Reference proteome</keyword>
<dbReference type="InterPro" id="IPR011701">
    <property type="entry name" value="MFS"/>
</dbReference>
<evidence type="ECO:0000256" key="2">
    <source>
        <dbReference type="ARBA" id="ARBA00022448"/>
    </source>
</evidence>
<evidence type="ECO:0000313" key="10">
    <source>
        <dbReference type="Proteomes" id="UP000665020"/>
    </source>
</evidence>
<dbReference type="PANTHER" id="PTHR43266">
    <property type="entry name" value="MACROLIDE-EFFLUX PROTEIN"/>
    <property type="match status" value="1"/>
</dbReference>
<reference evidence="9" key="1">
    <citation type="submission" date="2019-12" db="EMBL/GenBank/DDBJ databases">
        <authorList>
            <person name="zhang j."/>
            <person name="sun C.M."/>
        </authorList>
    </citation>
    <scope>NUCLEOTIDE SEQUENCE</scope>
    <source>
        <strain evidence="9">NS-1</strain>
    </source>
</reference>
<feature type="transmembrane region" description="Helical" evidence="7">
    <location>
        <begin position="315"/>
        <end position="342"/>
    </location>
</feature>
<dbReference type="SUPFAM" id="SSF103473">
    <property type="entry name" value="MFS general substrate transporter"/>
    <property type="match status" value="1"/>
</dbReference>
<feature type="transmembrane region" description="Helical" evidence="7">
    <location>
        <begin position="166"/>
        <end position="188"/>
    </location>
</feature>
<dbReference type="AlphaFoldDB" id="A0A8A7KF92"/>
<dbReference type="Gene3D" id="1.20.1250.20">
    <property type="entry name" value="MFS general substrate transporter like domains"/>
    <property type="match status" value="1"/>
</dbReference>